<feature type="non-terminal residue" evidence="2">
    <location>
        <position position="120"/>
    </location>
</feature>
<evidence type="ECO:0000313" key="3">
    <source>
        <dbReference type="Proteomes" id="UP000682733"/>
    </source>
</evidence>
<evidence type="ECO:0000313" key="2">
    <source>
        <dbReference type="EMBL" id="CAF3870181.1"/>
    </source>
</evidence>
<organism evidence="2 3">
    <name type="scientific">Didymodactylos carnosus</name>
    <dbReference type="NCBI Taxonomy" id="1234261"/>
    <lineage>
        <taxon>Eukaryota</taxon>
        <taxon>Metazoa</taxon>
        <taxon>Spiralia</taxon>
        <taxon>Gnathifera</taxon>
        <taxon>Rotifera</taxon>
        <taxon>Eurotatoria</taxon>
        <taxon>Bdelloidea</taxon>
        <taxon>Philodinida</taxon>
        <taxon>Philodinidae</taxon>
        <taxon>Didymodactylos</taxon>
    </lineage>
</organism>
<proteinExistence type="predicted"/>
<protein>
    <submittedName>
        <fullName evidence="2">Uncharacterized protein</fullName>
    </submittedName>
</protein>
<gene>
    <name evidence="1" type="ORF">OVA965_LOCUS46142</name>
    <name evidence="2" type="ORF">TMI583_LOCUS19620</name>
</gene>
<dbReference type="Proteomes" id="UP000682733">
    <property type="component" value="Unassembled WGS sequence"/>
</dbReference>
<evidence type="ECO:0000313" key="1">
    <source>
        <dbReference type="EMBL" id="CAF1683378.1"/>
    </source>
</evidence>
<comment type="caution">
    <text evidence="2">The sequence shown here is derived from an EMBL/GenBank/DDBJ whole genome shotgun (WGS) entry which is preliminary data.</text>
</comment>
<dbReference type="EMBL" id="CAJNOK010081439">
    <property type="protein sequence ID" value="CAF1683378.1"/>
    <property type="molecule type" value="Genomic_DNA"/>
</dbReference>
<accession>A0A8S2KUB9</accession>
<sequence length="120" mass="14169">SIINPNGLQKFFESKYFDSINELKMEFNGQTLIRSYTYSRIVNRFLFTEKTCRTTFEKCTLWGSCPYGICLQNVQQTLNIKQLTIQLNLLIDLLLLFDNLPCIEQFNVKLYRIHDSNDNI</sequence>
<reference evidence="2" key="1">
    <citation type="submission" date="2021-02" db="EMBL/GenBank/DDBJ databases">
        <authorList>
            <person name="Nowell W R."/>
        </authorList>
    </citation>
    <scope>NUCLEOTIDE SEQUENCE</scope>
</reference>
<name>A0A8S2KUB9_9BILA</name>
<feature type="non-terminal residue" evidence="2">
    <location>
        <position position="1"/>
    </location>
</feature>
<dbReference type="Proteomes" id="UP000677228">
    <property type="component" value="Unassembled WGS sequence"/>
</dbReference>
<dbReference type="AlphaFoldDB" id="A0A8S2KUB9"/>
<dbReference type="EMBL" id="CAJOBA010011365">
    <property type="protein sequence ID" value="CAF3870181.1"/>
    <property type="molecule type" value="Genomic_DNA"/>
</dbReference>